<evidence type="ECO:0000256" key="2">
    <source>
        <dbReference type="SAM" id="SignalP"/>
    </source>
</evidence>
<evidence type="ECO:0000313" key="4">
    <source>
        <dbReference type="Proteomes" id="UP000632774"/>
    </source>
</evidence>
<proteinExistence type="predicted"/>
<accession>A0ABR9XMC5</accession>
<keyword evidence="4" id="KW-1185">Reference proteome</keyword>
<keyword evidence="2" id="KW-0732">Signal</keyword>
<name>A0ABR9XMC5_9SPHI</name>
<evidence type="ECO:0000256" key="1">
    <source>
        <dbReference type="SAM" id="MobiDB-lite"/>
    </source>
</evidence>
<dbReference type="EMBL" id="JADFFM010000002">
    <property type="protein sequence ID" value="MBE9668431.1"/>
    <property type="molecule type" value="Genomic_DNA"/>
</dbReference>
<dbReference type="Proteomes" id="UP000632774">
    <property type="component" value="Unassembled WGS sequence"/>
</dbReference>
<evidence type="ECO:0000313" key="3">
    <source>
        <dbReference type="EMBL" id="MBE9668431.1"/>
    </source>
</evidence>
<feature type="region of interest" description="Disordered" evidence="1">
    <location>
        <begin position="58"/>
        <end position="111"/>
    </location>
</feature>
<organism evidence="3 4">
    <name type="scientific">Mucilaginibacter boryungensis</name>
    <dbReference type="NCBI Taxonomy" id="768480"/>
    <lineage>
        <taxon>Bacteria</taxon>
        <taxon>Pseudomonadati</taxon>
        <taxon>Bacteroidota</taxon>
        <taxon>Sphingobacteriia</taxon>
        <taxon>Sphingobacteriales</taxon>
        <taxon>Sphingobacteriaceae</taxon>
        <taxon>Mucilaginibacter</taxon>
    </lineage>
</organism>
<gene>
    <name evidence="3" type="ORF">IRJ18_18820</name>
</gene>
<feature type="chain" id="PRO_5045636908" evidence="2">
    <location>
        <begin position="22"/>
        <end position="111"/>
    </location>
</feature>
<protein>
    <submittedName>
        <fullName evidence="3">Uncharacterized protein</fullName>
    </submittedName>
</protein>
<feature type="compositionally biased region" description="Basic and acidic residues" evidence="1">
    <location>
        <begin position="95"/>
        <end position="111"/>
    </location>
</feature>
<reference evidence="3 4" key="1">
    <citation type="submission" date="2020-10" db="EMBL/GenBank/DDBJ databases">
        <title>Mucilaginibacter mali sp. nov., isolated from rhizosphere soil of apple orchard.</title>
        <authorList>
            <person name="Lee J.-S."/>
            <person name="Kim H.S."/>
            <person name="Kim J.-S."/>
        </authorList>
    </citation>
    <scope>NUCLEOTIDE SEQUENCE [LARGE SCALE GENOMIC DNA]</scope>
    <source>
        <strain evidence="3 4">KCTC 23157</strain>
    </source>
</reference>
<sequence length="111" mass="12642">MIKWFVYIVFLLASAPCLLSAKTKKSRDEHAIVLSYGPVFSEKAYNSISDTIKTLKASSKNDPKVKEVPKPKKQSKPEKVEEGDATKEKAKRQRRPDGMERPPEIPRRNDN</sequence>
<feature type="compositionally biased region" description="Basic and acidic residues" evidence="1">
    <location>
        <begin position="59"/>
        <end position="88"/>
    </location>
</feature>
<dbReference type="RefSeq" id="WP_194107832.1">
    <property type="nucleotide sequence ID" value="NZ_JADFFM010000002.1"/>
</dbReference>
<feature type="signal peptide" evidence="2">
    <location>
        <begin position="1"/>
        <end position="21"/>
    </location>
</feature>
<comment type="caution">
    <text evidence="3">The sequence shown here is derived from an EMBL/GenBank/DDBJ whole genome shotgun (WGS) entry which is preliminary data.</text>
</comment>